<keyword evidence="2" id="KW-1185">Reference proteome</keyword>
<proteinExistence type="predicted"/>
<evidence type="ECO:0000313" key="1">
    <source>
        <dbReference type="EMBL" id="KAH7919527.1"/>
    </source>
</evidence>
<protein>
    <submittedName>
        <fullName evidence="1">Uncharacterized protein</fullName>
    </submittedName>
</protein>
<evidence type="ECO:0000313" key="2">
    <source>
        <dbReference type="Proteomes" id="UP000790709"/>
    </source>
</evidence>
<name>A0ACB8B1T8_9AGAM</name>
<accession>A0ACB8B1T8</accession>
<comment type="caution">
    <text evidence="1">The sequence shown here is derived from an EMBL/GenBank/DDBJ whole genome shotgun (WGS) entry which is preliminary data.</text>
</comment>
<gene>
    <name evidence="1" type="ORF">BV22DRAFT_1050981</name>
</gene>
<reference evidence="1" key="1">
    <citation type="journal article" date="2021" name="New Phytol.">
        <title>Evolutionary innovations through gain and loss of genes in the ectomycorrhizal Boletales.</title>
        <authorList>
            <person name="Wu G."/>
            <person name="Miyauchi S."/>
            <person name="Morin E."/>
            <person name="Kuo A."/>
            <person name="Drula E."/>
            <person name="Varga T."/>
            <person name="Kohler A."/>
            <person name="Feng B."/>
            <person name="Cao Y."/>
            <person name="Lipzen A."/>
            <person name="Daum C."/>
            <person name="Hundley H."/>
            <person name="Pangilinan J."/>
            <person name="Johnson J."/>
            <person name="Barry K."/>
            <person name="LaButti K."/>
            <person name="Ng V."/>
            <person name="Ahrendt S."/>
            <person name="Min B."/>
            <person name="Choi I.G."/>
            <person name="Park H."/>
            <person name="Plett J.M."/>
            <person name="Magnuson J."/>
            <person name="Spatafora J.W."/>
            <person name="Nagy L.G."/>
            <person name="Henrissat B."/>
            <person name="Grigoriev I.V."/>
            <person name="Yang Z.L."/>
            <person name="Xu J."/>
            <person name="Martin F.M."/>
        </authorList>
    </citation>
    <scope>NUCLEOTIDE SEQUENCE</scope>
    <source>
        <strain evidence="1">KUC20120723A-06</strain>
    </source>
</reference>
<organism evidence="1 2">
    <name type="scientific">Leucogyrophana mollusca</name>
    <dbReference type="NCBI Taxonomy" id="85980"/>
    <lineage>
        <taxon>Eukaryota</taxon>
        <taxon>Fungi</taxon>
        <taxon>Dikarya</taxon>
        <taxon>Basidiomycota</taxon>
        <taxon>Agaricomycotina</taxon>
        <taxon>Agaricomycetes</taxon>
        <taxon>Agaricomycetidae</taxon>
        <taxon>Boletales</taxon>
        <taxon>Boletales incertae sedis</taxon>
        <taxon>Leucogyrophana</taxon>
    </lineage>
</organism>
<sequence length="144" mass="14973">MFQITSAAAALAGAITVIAQSAALPANCDRSYTVKLGDTCDIISATQNVSTYQLAAVNTGIIDPECANLYEGELICLGITGQDCNVTYVMQSGDTCSSIAAAAGIPVSTFLTNNPNVNPICTNIYPDEVFCTASQIYVNLTSTE</sequence>
<dbReference type="EMBL" id="MU266652">
    <property type="protein sequence ID" value="KAH7919527.1"/>
    <property type="molecule type" value="Genomic_DNA"/>
</dbReference>
<dbReference type="Proteomes" id="UP000790709">
    <property type="component" value="Unassembled WGS sequence"/>
</dbReference>